<comment type="caution">
    <text evidence="1">The sequence shown here is derived from an EMBL/GenBank/DDBJ whole genome shotgun (WGS) entry which is preliminary data.</text>
</comment>
<reference evidence="1 2" key="1">
    <citation type="journal article" date="2020" name="Mol. Biol. Evol.">
        <title>Distinct Expression and Methylation Patterns for Genes with Different Fates following a Single Whole-Genome Duplication in Flowering Plants.</title>
        <authorList>
            <person name="Shi T."/>
            <person name="Rahmani R.S."/>
            <person name="Gugger P.F."/>
            <person name="Wang M."/>
            <person name="Li H."/>
            <person name="Zhang Y."/>
            <person name="Li Z."/>
            <person name="Wang Q."/>
            <person name="Van de Peer Y."/>
            <person name="Marchal K."/>
            <person name="Chen J."/>
        </authorList>
    </citation>
    <scope>NUCLEOTIDE SEQUENCE [LARGE SCALE GENOMIC DNA]</scope>
    <source>
        <tissue evidence="1">Leaf</tissue>
    </source>
</reference>
<sequence>MEWRSLNVGSKSFEIKRSFNQKDDFVLTEKGKGAWTQIVLSHEDILWTRSYIQKALEIERRHLADRKRAFKGRILCLQLKSNTWGRFIRLSRWEKSDKVRHICIPEEPTSGSWNSIQFLD</sequence>
<dbReference type="EMBL" id="DUZY01000003">
    <property type="protein sequence ID" value="DAD30319.1"/>
    <property type="molecule type" value="Genomic_DNA"/>
</dbReference>
<name>A0A822YGF7_NELNU</name>
<evidence type="ECO:0000313" key="1">
    <source>
        <dbReference type="EMBL" id="DAD30319.1"/>
    </source>
</evidence>
<keyword evidence="2" id="KW-1185">Reference proteome</keyword>
<dbReference type="Proteomes" id="UP000607653">
    <property type="component" value="Unassembled WGS sequence"/>
</dbReference>
<proteinExistence type="predicted"/>
<protein>
    <submittedName>
        <fullName evidence="1">Uncharacterized protein</fullName>
    </submittedName>
</protein>
<evidence type="ECO:0000313" key="2">
    <source>
        <dbReference type="Proteomes" id="UP000607653"/>
    </source>
</evidence>
<gene>
    <name evidence="1" type="ORF">HUJ06_009170</name>
</gene>
<organism evidence="1 2">
    <name type="scientific">Nelumbo nucifera</name>
    <name type="common">Sacred lotus</name>
    <dbReference type="NCBI Taxonomy" id="4432"/>
    <lineage>
        <taxon>Eukaryota</taxon>
        <taxon>Viridiplantae</taxon>
        <taxon>Streptophyta</taxon>
        <taxon>Embryophyta</taxon>
        <taxon>Tracheophyta</taxon>
        <taxon>Spermatophyta</taxon>
        <taxon>Magnoliopsida</taxon>
        <taxon>Proteales</taxon>
        <taxon>Nelumbonaceae</taxon>
        <taxon>Nelumbo</taxon>
    </lineage>
</organism>
<dbReference type="AlphaFoldDB" id="A0A822YGF7"/>
<accession>A0A822YGF7</accession>